<accession>A0A830H5D8</accession>
<proteinExistence type="inferred from homology"/>
<dbReference type="Pfam" id="PF01521">
    <property type="entry name" value="Fe-S_biosyn"/>
    <property type="match status" value="1"/>
</dbReference>
<dbReference type="PROSITE" id="PS01152">
    <property type="entry name" value="HESB"/>
    <property type="match status" value="1"/>
</dbReference>
<reference evidence="5" key="1">
    <citation type="submission" date="2020-10" db="EMBL/GenBank/DDBJ databases">
        <title>Unveiling of a novel bifunctional photoreceptor, Dualchrome1, isolated from a cosmopolitan green alga.</title>
        <authorList>
            <person name="Suzuki S."/>
            <person name="Kawachi M."/>
        </authorList>
    </citation>
    <scope>NUCLEOTIDE SEQUENCE</scope>
    <source>
        <strain evidence="5">NIES 2893</strain>
    </source>
</reference>
<dbReference type="EMBL" id="BNJQ01000003">
    <property type="protein sequence ID" value="GHP02254.1"/>
    <property type="molecule type" value="Genomic_DNA"/>
</dbReference>
<dbReference type="SUPFAM" id="SSF89360">
    <property type="entry name" value="HesB-like domain"/>
    <property type="match status" value="1"/>
</dbReference>
<organism evidence="5 6">
    <name type="scientific">Pycnococcus provasolii</name>
    <dbReference type="NCBI Taxonomy" id="41880"/>
    <lineage>
        <taxon>Eukaryota</taxon>
        <taxon>Viridiplantae</taxon>
        <taxon>Chlorophyta</taxon>
        <taxon>Pseudoscourfieldiophyceae</taxon>
        <taxon>Pseudoscourfieldiales</taxon>
        <taxon>Pycnococcaceae</taxon>
        <taxon>Pycnococcus</taxon>
    </lineage>
</organism>
<dbReference type="GO" id="GO:0051537">
    <property type="term" value="F:2 iron, 2 sulfur cluster binding"/>
    <property type="evidence" value="ECO:0007669"/>
    <property type="project" value="TreeGrafter"/>
</dbReference>
<dbReference type="InterPro" id="IPR000361">
    <property type="entry name" value="ATAP_core_dom"/>
</dbReference>
<evidence type="ECO:0000313" key="5">
    <source>
        <dbReference type="EMBL" id="GHP02254.1"/>
    </source>
</evidence>
<comment type="function">
    <text evidence="2">Involved in the assembly of mitochondrial iron-sulfur proteins. Probably involved in the binding of an intermediate of Fe/S cluster assembly.</text>
</comment>
<dbReference type="Proteomes" id="UP000660262">
    <property type="component" value="Unassembled WGS sequence"/>
</dbReference>
<dbReference type="OrthoDB" id="333486at2759"/>
<protein>
    <recommendedName>
        <fullName evidence="4">Core domain-containing protein</fullName>
    </recommendedName>
</protein>
<evidence type="ECO:0000259" key="4">
    <source>
        <dbReference type="Pfam" id="PF01521"/>
    </source>
</evidence>
<name>A0A830H5D8_9CHLO</name>
<evidence type="ECO:0000256" key="2">
    <source>
        <dbReference type="ARBA" id="ARBA00057984"/>
    </source>
</evidence>
<dbReference type="InterPro" id="IPR050322">
    <property type="entry name" value="Fe-S_cluster_asmbl/transfer"/>
</dbReference>
<dbReference type="InterPro" id="IPR016092">
    <property type="entry name" value="ATAP"/>
</dbReference>
<dbReference type="NCBIfam" id="TIGR00049">
    <property type="entry name" value="iron-sulfur cluster assembly accessory protein"/>
    <property type="match status" value="1"/>
</dbReference>
<dbReference type="InterPro" id="IPR017870">
    <property type="entry name" value="FeS_cluster_insertion_CS"/>
</dbReference>
<dbReference type="GO" id="GO:0005739">
    <property type="term" value="C:mitochondrion"/>
    <property type="evidence" value="ECO:0007669"/>
    <property type="project" value="TreeGrafter"/>
</dbReference>
<dbReference type="GO" id="GO:0016226">
    <property type="term" value="P:iron-sulfur cluster assembly"/>
    <property type="evidence" value="ECO:0007669"/>
    <property type="project" value="InterPro"/>
</dbReference>
<dbReference type="FunFam" id="2.60.300.12:FF:000001">
    <property type="entry name" value="Iron-binding protein IscA"/>
    <property type="match status" value="1"/>
</dbReference>
<sequence length="269" mass="29189">MMAQHFMKSSTSGFLKGHSLLLKLNLKAGASHVHGSLCSGSCCSSTWASLKEIRSLSMSSMASVTSKQHNNQLLQGASRVGVRACTLGSYNSQNHHLLKDASFDIGTHAALARRGFAAQGTNVVPAAEAMPIQTQEMTQHNNSSSSSSAPTKAASTPKRRIKKQAVELTPRAAERIKQLLSTREKEYLRLGVKTRGCNGLSYTLNYSDEKKKFDEEVDAHGVKVLVEAKALMHVIGTRVDFVTDRLRSEFVFENPNAKGNCGCGESFNT</sequence>
<dbReference type="Gene3D" id="2.60.300.12">
    <property type="entry name" value="HesB-like domain"/>
    <property type="match status" value="1"/>
</dbReference>
<gene>
    <name evidence="5" type="ORF">PPROV_000101100</name>
</gene>
<comment type="caution">
    <text evidence="5">The sequence shown here is derived from an EMBL/GenBank/DDBJ whole genome shotgun (WGS) entry which is preliminary data.</text>
</comment>
<comment type="similarity">
    <text evidence="1">Belongs to the HesB/IscA family.</text>
</comment>
<feature type="compositionally biased region" description="Low complexity" evidence="3">
    <location>
        <begin position="143"/>
        <end position="156"/>
    </location>
</feature>
<dbReference type="PANTHER" id="PTHR10072">
    <property type="entry name" value="IRON-SULFUR CLUSTER ASSEMBLY PROTEIN"/>
    <property type="match status" value="1"/>
</dbReference>
<feature type="domain" description="Core" evidence="4">
    <location>
        <begin position="166"/>
        <end position="265"/>
    </location>
</feature>
<dbReference type="PANTHER" id="PTHR10072:SF41">
    <property type="entry name" value="IRON-SULFUR CLUSTER ASSEMBLY 1 HOMOLOG, MITOCHONDRIAL"/>
    <property type="match status" value="1"/>
</dbReference>
<evidence type="ECO:0000313" key="6">
    <source>
        <dbReference type="Proteomes" id="UP000660262"/>
    </source>
</evidence>
<feature type="region of interest" description="Disordered" evidence="3">
    <location>
        <begin position="135"/>
        <end position="167"/>
    </location>
</feature>
<dbReference type="AlphaFoldDB" id="A0A830H5D8"/>
<dbReference type="InterPro" id="IPR035903">
    <property type="entry name" value="HesB-like_dom_sf"/>
</dbReference>
<evidence type="ECO:0000256" key="3">
    <source>
        <dbReference type="SAM" id="MobiDB-lite"/>
    </source>
</evidence>
<evidence type="ECO:0000256" key="1">
    <source>
        <dbReference type="ARBA" id="ARBA00006718"/>
    </source>
</evidence>
<keyword evidence="6" id="KW-1185">Reference proteome</keyword>